<dbReference type="Pfam" id="PF01694">
    <property type="entry name" value="Rhomboid"/>
    <property type="match status" value="1"/>
</dbReference>
<evidence type="ECO:0000256" key="5">
    <source>
        <dbReference type="SAM" id="MobiDB-lite"/>
    </source>
</evidence>
<keyword evidence="9" id="KW-1185">Reference proteome</keyword>
<dbReference type="SUPFAM" id="SSF144091">
    <property type="entry name" value="Rhomboid-like"/>
    <property type="match status" value="1"/>
</dbReference>
<dbReference type="Proteomes" id="UP000463224">
    <property type="component" value="Unassembled WGS sequence"/>
</dbReference>
<dbReference type="AlphaFoldDB" id="A0A844QDA7"/>
<dbReference type="RefSeq" id="WP_156711036.1">
    <property type="nucleotide sequence ID" value="NZ_WPHG01000001.1"/>
</dbReference>
<keyword evidence="3 6" id="KW-1133">Transmembrane helix</keyword>
<reference evidence="8 9" key="1">
    <citation type="submission" date="2019-12" db="EMBL/GenBank/DDBJ databases">
        <title>Nitratireductor arenosus sp. nov., Isolated from sea sand, Jeju island, South Korea.</title>
        <authorList>
            <person name="Kim W."/>
        </authorList>
    </citation>
    <scope>NUCLEOTIDE SEQUENCE [LARGE SCALE GENOMIC DNA]</scope>
    <source>
        <strain evidence="8 9">CAU 1489</strain>
    </source>
</reference>
<feature type="transmembrane region" description="Helical" evidence="6">
    <location>
        <begin position="173"/>
        <end position="190"/>
    </location>
</feature>
<evidence type="ECO:0000256" key="4">
    <source>
        <dbReference type="ARBA" id="ARBA00023136"/>
    </source>
</evidence>
<dbReference type="PANTHER" id="PTHR43731:SF34">
    <property type="entry name" value="PEPTIDASE S54 RHOMBOID DOMAIN-CONTAINING PROTEIN"/>
    <property type="match status" value="1"/>
</dbReference>
<feature type="transmembrane region" description="Helical" evidence="6">
    <location>
        <begin position="196"/>
        <end position="215"/>
    </location>
</feature>
<evidence type="ECO:0000256" key="2">
    <source>
        <dbReference type="ARBA" id="ARBA00022692"/>
    </source>
</evidence>
<dbReference type="InterPro" id="IPR022764">
    <property type="entry name" value="Peptidase_S54_rhomboid_dom"/>
</dbReference>
<feature type="transmembrane region" description="Helical" evidence="6">
    <location>
        <begin position="110"/>
        <end position="128"/>
    </location>
</feature>
<dbReference type="PANTHER" id="PTHR43731">
    <property type="entry name" value="RHOMBOID PROTEASE"/>
    <property type="match status" value="1"/>
</dbReference>
<dbReference type="GO" id="GO:0006508">
    <property type="term" value="P:proteolysis"/>
    <property type="evidence" value="ECO:0007669"/>
    <property type="project" value="UniProtKB-KW"/>
</dbReference>
<proteinExistence type="predicted"/>
<feature type="domain" description="Peptidase S54 rhomboid" evidence="7">
    <location>
        <begin position="73"/>
        <end position="217"/>
    </location>
</feature>
<evidence type="ECO:0000256" key="6">
    <source>
        <dbReference type="SAM" id="Phobius"/>
    </source>
</evidence>
<evidence type="ECO:0000313" key="9">
    <source>
        <dbReference type="Proteomes" id="UP000463224"/>
    </source>
</evidence>
<keyword evidence="2 6" id="KW-0812">Transmembrane</keyword>
<feature type="region of interest" description="Disordered" evidence="5">
    <location>
        <begin position="234"/>
        <end position="255"/>
    </location>
</feature>
<evidence type="ECO:0000313" key="8">
    <source>
        <dbReference type="EMBL" id="MVA96098.1"/>
    </source>
</evidence>
<evidence type="ECO:0000259" key="7">
    <source>
        <dbReference type="Pfam" id="PF01694"/>
    </source>
</evidence>
<dbReference type="GO" id="GO:0004252">
    <property type="term" value="F:serine-type endopeptidase activity"/>
    <property type="evidence" value="ECO:0007669"/>
    <property type="project" value="InterPro"/>
</dbReference>
<dbReference type="InterPro" id="IPR050925">
    <property type="entry name" value="Rhomboid_protease_S54"/>
</dbReference>
<dbReference type="InterPro" id="IPR035952">
    <property type="entry name" value="Rhomboid-like_sf"/>
</dbReference>
<gene>
    <name evidence="8" type="ORF">GN330_02395</name>
</gene>
<sequence length="255" mass="27541">MFIPLHDANSLKHIKLQYVTIALIAINVIVYFLTALSDTTMHAAAYGLGYVPAVVNDVAELPPQLVLVPEDLTYLTYAFLHGNVFHVGGNMLFLWVFGDNVEDALGHWRFLLFYLACAAAGAWLHGAIAPSSEAPLIGASGAVAGIVAAYLILHPRVKVWVLAFGRIPLRIPAFIPLVLWVLFQFAMLVVGDDSQVSWGAHVGGIVAGAALVLIMRRRGVPLFDRAIVTPEAVETAETTAPDGPAVTDKPRWGRQ</sequence>
<keyword evidence="8" id="KW-0645">Protease</keyword>
<feature type="transmembrane region" description="Helical" evidence="6">
    <location>
        <begin position="16"/>
        <end position="36"/>
    </location>
</feature>
<dbReference type="GO" id="GO:0016020">
    <property type="term" value="C:membrane"/>
    <property type="evidence" value="ECO:0007669"/>
    <property type="project" value="UniProtKB-SubCell"/>
</dbReference>
<evidence type="ECO:0000256" key="3">
    <source>
        <dbReference type="ARBA" id="ARBA00022989"/>
    </source>
</evidence>
<comment type="caution">
    <text evidence="8">The sequence shown here is derived from an EMBL/GenBank/DDBJ whole genome shotgun (WGS) entry which is preliminary data.</text>
</comment>
<feature type="transmembrane region" description="Helical" evidence="6">
    <location>
        <begin position="74"/>
        <end position="98"/>
    </location>
</feature>
<name>A0A844QDA7_9HYPH</name>
<evidence type="ECO:0000256" key="1">
    <source>
        <dbReference type="ARBA" id="ARBA00004141"/>
    </source>
</evidence>
<feature type="transmembrane region" description="Helical" evidence="6">
    <location>
        <begin position="134"/>
        <end position="153"/>
    </location>
</feature>
<accession>A0A844QDA7</accession>
<dbReference type="Gene3D" id="1.20.1540.10">
    <property type="entry name" value="Rhomboid-like"/>
    <property type="match status" value="1"/>
</dbReference>
<keyword evidence="8" id="KW-0378">Hydrolase</keyword>
<organism evidence="8 9">
    <name type="scientific">Nitratireductor arenosus</name>
    <dbReference type="NCBI Taxonomy" id="2682096"/>
    <lineage>
        <taxon>Bacteria</taxon>
        <taxon>Pseudomonadati</taxon>
        <taxon>Pseudomonadota</taxon>
        <taxon>Alphaproteobacteria</taxon>
        <taxon>Hyphomicrobiales</taxon>
        <taxon>Phyllobacteriaceae</taxon>
        <taxon>Nitratireductor</taxon>
    </lineage>
</organism>
<protein>
    <submittedName>
        <fullName evidence="8">Rhomboid family intramembrane serine protease</fullName>
    </submittedName>
</protein>
<keyword evidence="4 6" id="KW-0472">Membrane</keyword>
<comment type="subcellular location">
    <subcellularLocation>
        <location evidence="1">Membrane</location>
        <topology evidence="1">Multi-pass membrane protein</topology>
    </subcellularLocation>
</comment>
<dbReference type="EMBL" id="WPHG01000001">
    <property type="protein sequence ID" value="MVA96098.1"/>
    <property type="molecule type" value="Genomic_DNA"/>
</dbReference>